<dbReference type="AlphaFoldDB" id="A0A1M5LQQ8"/>
<protein>
    <submittedName>
        <fullName evidence="2">Uncharacterized protein</fullName>
    </submittedName>
</protein>
<evidence type="ECO:0000313" key="2">
    <source>
        <dbReference type="EMBL" id="SHG67464.1"/>
    </source>
</evidence>
<gene>
    <name evidence="2" type="ORF">SAMN05443248_2326</name>
</gene>
<organism evidence="2 3">
    <name type="scientific">Bradyrhizobium erythrophlei</name>
    <dbReference type="NCBI Taxonomy" id="1437360"/>
    <lineage>
        <taxon>Bacteria</taxon>
        <taxon>Pseudomonadati</taxon>
        <taxon>Pseudomonadota</taxon>
        <taxon>Alphaproteobacteria</taxon>
        <taxon>Hyphomicrobiales</taxon>
        <taxon>Nitrobacteraceae</taxon>
        <taxon>Bradyrhizobium</taxon>
    </lineage>
</organism>
<keyword evidence="1" id="KW-0472">Membrane</keyword>
<proteinExistence type="predicted"/>
<sequence length="154" mass="17490">MRHCGSGVFDVRYTPQQRREVGCRRISELDLGCVWQGGQGMRIMTVAFALATALVLCNLGTFSVAARARDTKVVREPRTRLIVRVPVERPYWDSYLVPRYRYRPEDDRVDPCGGPVVPVINVGPQEETIPLWLANAWGLGRVHGRDWPCKGQNR</sequence>
<keyword evidence="1" id="KW-0812">Transmembrane</keyword>
<name>A0A1M5LQQ8_9BRAD</name>
<reference evidence="2 3" key="1">
    <citation type="submission" date="2016-11" db="EMBL/GenBank/DDBJ databases">
        <authorList>
            <person name="Jaros S."/>
            <person name="Januszkiewicz K."/>
            <person name="Wedrychowicz H."/>
        </authorList>
    </citation>
    <scope>NUCLEOTIDE SEQUENCE [LARGE SCALE GENOMIC DNA]</scope>
    <source>
        <strain evidence="2 3">GAS138</strain>
    </source>
</reference>
<dbReference type="Proteomes" id="UP000189796">
    <property type="component" value="Chromosome I"/>
</dbReference>
<dbReference type="EMBL" id="LT670817">
    <property type="protein sequence ID" value="SHG67464.1"/>
    <property type="molecule type" value="Genomic_DNA"/>
</dbReference>
<accession>A0A1M5LQQ8</accession>
<evidence type="ECO:0000313" key="3">
    <source>
        <dbReference type="Proteomes" id="UP000189796"/>
    </source>
</evidence>
<keyword evidence="1" id="KW-1133">Transmembrane helix</keyword>
<evidence type="ECO:0000256" key="1">
    <source>
        <dbReference type="SAM" id="Phobius"/>
    </source>
</evidence>
<feature type="transmembrane region" description="Helical" evidence="1">
    <location>
        <begin position="43"/>
        <end position="65"/>
    </location>
</feature>